<proteinExistence type="predicted"/>
<evidence type="ECO:0000259" key="1">
    <source>
        <dbReference type="Pfam" id="PF08818"/>
    </source>
</evidence>
<dbReference type="Proteomes" id="UP000293719">
    <property type="component" value="Chromosome"/>
</dbReference>
<evidence type="ECO:0000313" key="2">
    <source>
        <dbReference type="EMBL" id="QBK29973.1"/>
    </source>
</evidence>
<feature type="domain" description="YdhG-like" evidence="1">
    <location>
        <begin position="25"/>
        <end position="127"/>
    </location>
</feature>
<sequence length="142" mass="15791">MSEMKTRPTDASVEAFIASVDNAGRREDALALLPIMNRVTGTQPHMWGDSLIGYGEYAYSRADGSRHRFFLTGFSPRKANLVVYLMAGVGQHAGKLARLGRHKHSSSCLYLGRLRSVDLDVLAELVADDLAIMRQRYPEHTL</sequence>
<dbReference type="KEGG" id="rpod:E0E05_04760"/>
<gene>
    <name evidence="2" type="ORF">E0E05_04760</name>
</gene>
<accession>A0A4P6UZM0</accession>
<dbReference type="AlphaFoldDB" id="A0A4P6UZM0"/>
<dbReference type="EMBL" id="CP036532">
    <property type="protein sequence ID" value="QBK29973.1"/>
    <property type="molecule type" value="Genomic_DNA"/>
</dbReference>
<dbReference type="InterPro" id="IPR014922">
    <property type="entry name" value="YdhG-like"/>
</dbReference>
<protein>
    <submittedName>
        <fullName evidence="2">DUF1801 domain-containing protein</fullName>
    </submittedName>
</protein>
<dbReference type="Pfam" id="PF08818">
    <property type="entry name" value="DUF1801"/>
    <property type="match status" value="1"/>
</dbReference>
<reference evidence="2 3" key="1">
    <citation type="journal article" date="2017" name="Int. J. Syst. Evol. Microbiol.">
        <title>Roseitalea porphyridii gen. nov., sp. nov., isolated from a red alga, and reclassification of Hoeflea suaedae Chung et al. 2013 as Pseudohoeflea suaedae gen. nov., comb. nov.</title>
        <authorList>
            <person name="Hyeon J.W."/>
            <person name="Jeong S.E."/>
            <person name="Baek K."/>
            <person name="Jeon C.O."/>
        </authorList>
    </citation>
    <scope>NUCLEOTIDE SEQUENCE [LARGE SCALE GENOMIC DNA]</scope>
    <source>
        <strain evidence="2 3">MA7-20</strain>
    </source>
</reference>
<name>A0A4P6UZM0_9HYPH</name>
<evidence type="ECO:0000313" key="3">
    <source>
        <dbReference type="Proteomes" id="UP000293719"/>
    </source>
</evidence>
<keyword evidence="3" id="KW-1185">Reference proteome</keyword>
<dbReference type="OrthoDB" id="5951444at2"/>
<organism evidence="2 3">
    <name type="scientific">Roseitalea porphyridii</name>
    <dbReference type="NCBI Taxonomy" id="1852022"/>
    <lineage>
        <taxon>Bacteria</taxon>
        <taxon>Pseudomonadati</taxon>
        <taxon>Pseudomonadota</taxon>
        <taxon>Alphaproteobacteria</taxon>
        <taxon>Hyphomicrobiales</taxon>
        <taxon>Ahrensiaceae</taxon>
        <taxon>Roseitalea</taxon>
    </lineage>
</organism>